<feature type="transmembrane region" description="Helical" evidence="10">
    <location>
        <begin position="316"/>
        <end position="340"/>
    </location>
</feature>
<dbReference type="Pfam" id="PF00999">
    <property type="entry name" value="Na_H_Exchanger"/>
    <property type="match status" value="1"/>
</dbReference>
<evidence type="ECO:0000256" key="8">
    <source>
        <dbReference type="ARBA" id="ARBA00023136"/>
    </source>
</evidence>
<feature type="compositionally biased region" description="Basic and acidic residues" evidence="9">
    <location>
        <begin position="412"/>
        <end position="427"/>
    </location>
</feature>
<dbReference type="RefSeq" id="WP_422920744.1">
    <property type="nucleotide sequence ID" value="NZ_JAMZEJ010000008.1"/>
</dbReference>
<keyword evidence="7" id="KW-0406">Ion transport</keyword>
<feature type="region of interest" description="Disordered" evidence="9">
    <location>
        <begin position="412"/>
        <end position="436"/>
    </location>
</feature>
<keyword evidence="3" id="KW-0050">Antiport</keyword>
<feature type="transmembrane region" description="Helical" evidence="10">
    <location>
        <begin position="197"/>
        <end position="216"/>
    </location>
</feature>
<name>A0ABT1W062_9PROT</name>
<feature type="transmembrane region" description="Helical" evidence="10">
    <location>
        <begin position="6"/>
        <end position="27"/>
    </location>
</feature>
<evidence type="ECO:0000313" key="12">
    <source>
        <dbReference type="EMBL" id="MCQ8241996.1"/>
    </source>
</evidence>
<protein>
    <submittedName>
        <fullName evidence="12">Cation:proton antiporter</fullName>
    </submittedName>
</protein>
<feature type="domain" description="Cation/H+ exchanger transmembrane" evidence="11">
    <location>
        <begin position="16"/>
        <end position="408"/>
    </location>
</feature>
<keyword evidence="4" id="KW-1003">Cell membrane</keyword>
<comment type="subcellular location">
    <subcellularLocation>
        <location evidence="1">Cell membrane</location>
        <topology evidence="1">Multi-pass membrane protein</topology>
    </subcellularLocation>
</comment>
<evidence type="ECO:0000256" key="6">
    <source>
        <dbReference type="ARBA" id="ARBA00022989"/>
    </source>
</evidence>
<dbReference type="Proteomes" id="UP001524547">
    <property type="component" value="Unassembled WGS sequence"/>
</dbReference>
<reference evidence="12 13" key="1">
    <citation type="submission" date="2022-06" db="EMBL/GenBank/DDBJ databases">
        <title>Rhizosaccharibacter gen. nov. sp. nov. KSS12, endophytic bacteria isolated from sugarcane.</title>
        <authorList>
            <person name="Pitiwittayakul N."/>
        </authorList>
    </citation>
    <scope>NUCLEOTIDE SEQUENCE [LARGE SCALE GENOMIC DNA]</scope>
    <source>
        <strain evidence="12 13">KSS12</strain>
    </source>
</reference>
<keyword evidence="6 10" id="KW-1133">Transmembrane helix</keyword>
<evidence type="ECO:0000259" key="11">
    <source>
        <dbReference type="Pfam" id="PF00999"/>
    </source>
</evidence>
<dbReference type="PANTHER" id="PTHR32507">
    <property type="entry name" value="NA(+)/H(+) ANTIPORTER 1"/>
    <property type="match status" value="1"/>
</dbReference>
<keyword evidence="2" id="KW-0813">Transport</keyword>
<dbReference type="Gene3D" id="1.20.1530.20">
    <property type="match status" value="1"/>
</dbReference>
<evidence type="ECO:0000313" key="13">
    <source>
        <dbReference type="Proteomes" id="UP001524547"/>
    </source>
</evidence>
<feature type="transmembrane region" description="Helical" evidence="10">
    <location>
        <begin position="253"/>
        <end position="269"/>
    </location>
</feature>
<feature type="transmembrane region" description="Helical" evidence="10">
    <location>
        <begin position="289"/>
        <end position="310"/>
    </location>
</feature>
<proteinExistence type="predicted"/>
<dbReference type="PANTHER" id="PTHR32507:SF8">
    <property type="entry name" value="CNH1P"/>
    <property type="match status" value="1"/>
</dbReference>
<evidence type="ECO:0000256" key="10">
    <source>
        <dbReference type="SAM" id="Phobius"/>
    </source>
</evidence>
<evidence type="ECO:0000256" key="4">
    <source>
        <dbReference type="ARBA" id="ARBA00022475"/>
    </source>
</evidence>
<dbReference type="InterPro" id="IPR006153">
    <property type="entry name" value="Cation/H_exchanger_TM"/>
</dbReference>
<dbReference type="EMBL" id="JAMZEJ010000008">
    <property type="protein sequence ID" value="MCQ8241996.1"/>
    <property type="molecule type" value="Genomic_DNA"/>
</dbReference>
<gene>
    <name evidence="12" type="ORF">NFI88_14240</name>
</gene>
<evidence type="ECO:0000256" key="7">
    <source>
        <dbReference type="ARBA" id="ARBA00023065"/>
    </source>
</evidence>
<evidence type="ECO:0000256" key="5">
    <source>
        <dbReference type="ARBA" id="ARBA00022692"/>
    </source>
</evidence>
<keyword evidence="8 10" id="KW-0472">Membrane</keyword>
<evidence type="ECO:0000256" key="2">
    <source>
        <dbReference type="ARBA" id="ARBA00022448"/>
    </source>
</evidence>
<evidence type="ECO:0000256" key="9">
    <source>
        <dbReference type="SAM" id="MobiDB-lite"/>
    </source>
</evidence>
<evidence type="ECO:0000256" key="3">
    <source>
        <dbReference type="ARBA" id="ARBA00022449"/>
    </source>
</evidence>
<sequence>MPDHAYAAVLAGLGALALLVAWLPLVLERLPLSLPILSVGIGAALFSIPGMPPAPNPLGQSHFAEELAEFCVLVSLMGAGLKLDRPLSLHGWRPTWRLLLITMPLSIGLLTLLGSTLLGLGIGTALLVGAALAPTDPVLAGDVQVGPPGTEETDEVRFSLTSEAGLNDAAAFPFVLLALGVVGPDTTWISSWIGYDLVLRTVIGLTVGWVTGRLLGWVTFRLPEPAQLARTEQGFVSLAATLLIYGISEMADGYGFVSVFIAAITFRHVERRHDYHHKLYGFSEGIEHLLTMVLLLLLGGALARGLLHGLRWEDAAFGALAVLVVRPIAGMIGLAGLRHWRSGVPWPWDERLIISFFGIRGIGSIYYLTFALNRHEWPQSDRLQALIGFIVLFSITIHGITATPTMTWLDRRRGTRADARRRREQERAGPGLASGE</sequence>
<dbReference type="InterPro" id="IPR038770">
    <property type="entry name" value="Na+/solute_symporter_sf"/>
</dbReference>
<feature type="transmembrane region" description="Helical" evidence="10">
    <location>
        <begin position="105"/>
        <end position="133"/>
    </location>
</feature>
<keyword evidence="5 10" id="KW-0812">Transmembrane</keyword>
<comment type="caution">
    <text evidence="12">The sequence shown here is derived from an EMBL/GenBank/DDBJ whole genome shotgun (WGS) entry which is preliminary data.</text>
</comment>
<feature type="transmembrane region" description="Helical" evidence="10">
    <location>
        <begin position="383"/>
        <end position="403"/>
    </location>
</feature>
<evidence type="ECO:0000256" key="1">
    <source>
        <dbReference type="ARBA" id="ARBA00004651"/>
    </source>
</evidence>
<feature type="transmembrane region" description="Helical" evidence="10">
    <location>
        <begin position="352"/>
        <end position="371"/>
    </location>
</feature>
<organism evidence="12 13">
    <name type="scientific">Rhizosaccharibacter radicis</name>
    <dbReference type="NCBI Taxonomy" id="2782605"/>
    <lineage>
        <taxon>Bacteria</taxon>
        <taxon>Pseudomonadati</taxon>
        <taxon>Pseudomonadota</taxon>
        <taxon>Alphaproteobacteria</taxon>
        <taxon>Acetobacterales</taxon>
        <taxon>Acetobacteraceae</taxon>
        <taxon>Rhizosaccharibacter</taxon>
    </lineage>
</organism>
<keyword evidence="13" id="KW-1185">Reference proteome</keyword>
<accession>A0ABT1W062</accession>